<dbReference type="PANTHER" id="PTHR11669:SF0">
    <property type="entry name" value="PROTEIN STICHEL-LIKE 2"/>
    <property type="match status" value="1"/>
</dbReference>
<dbReference type="NCBIfam" id="TIGR02397">
    <property type="entry name" value="dnaX_nterm"/>
    <property type="match status" value="1"/>
</dbReference>
<keyword evidence="4 14" id="KW-0548">Nucleotidyltransferase</keyword>
<evidence type="ECO:0000256" key="10">
    <source>
        <dbReference type="ARBA" id="ARBA00022932"/>
    </source>
</evidence>
<dbReference type="EC" id="2.7.7.7" evidence="2"/>
<evidence type="ECO:0000256" key="7">
    <source>
        <dbReference type="ARBA" id="ARBA00022741"/>
    </source>
</evidence>
<dbReference type="Pfam" id="PF22608">
    <property type="entry name" value="DNAX_ATPase_lid"/>
    <property type="match status" value="1"/>
</dbReference>
<keyword evidence="9" id="KW-0067">ATP-binding</keyword>
<dbReference type="CDD" id="cd00009">
    <property type="entry name" value="AAA"/>
    <property type="match status" value="1"/>
</dbReference>
<sequence length="586" mass="65740">MAYQALYRVWRSQRFDDVVGQKAITQTLKNAIVQKKTSHAYLFTGPRGTGKTSAAKIFAKAINCKHSQDGEPCNVCETCVAITEGRLNDVIEIDAASNNGVEEIRDIRDKAKYAPTQAEYKVYIIDEVHMLSTGAFNALLKTLEEPPQNVIFILATTEPHKIPLTIISRTQRFDFKRISTQDIVDHMAHIMQEMALDYEEQALYVIGRAAEGGMRDALSILDQTISFSDEKVTLEDAMQVTGSLTYEMMDHYIQCCVAGDVERALEGLESILGEGKEARRFLEDLLLYCRDLLMYQQAPKLLAEKAGTLTEAFKELATQTPAEKIYQLIQILSDTQNEIRFTNNANIYLEVATVKLAKTVQSNKHNTPETTNQGGSAEGNPELADLQNQIGQLKKELAELKKHGVTTKEADAPRQQARPQAPKSSFRVPTERVYQVLNEATRTHLMNVKNVWEDLLQTLSVTQRAMLKASEPVAASPKGIVVAFDYEIVCARATDDEEMQLAFNNNLSRLMDYTPEMVCITRESWPKLRQSFINQNQGSLNHSEPENEMARLADEPPATNEHSQENPVVDEAIAMFGEELVEVLDD</sequence>
<keyword evidence="7" id="KW-0547">Nucleotide-binding</keyword>
<evidence type="ECO:0000256" key="9">
    <source>
        <dbReference type="ARBA" id="ARBA00022840"/>
    </source>
</evidence>
<protein>
    <recommendedName>
        <fullName evidence="2">DNA-directed DNA polymerase</fullName>
        <ecNumber evidence="2">2.7.7.7</ecNumber>
    </recommendedName>
</protein>
<feature type="region of interest" description="Disordered" evidence="12">
    <location>
        <begin position="403"/>
        <end position="425"/>
    </location>
</feature>
<dbReference type="InterPro" id="IPR027417">
    <property type="entry name" value="P-loop_NTPase"/>
</dbReference>
<evidence type="ECO:0000256" key="2">
    <source>
        <dbReference type="ARBA" id="ARBA00012417"/>
    </source>
</evidence>
<dbReference type="InterPro" id="IPR003593">
    <property type="entry name" value="AAA+_ATPase"/>
</dbReference>
<feature type="compositionally biased region" description="Low complexity" evidence="12">
    <location>
        <begin position="413"/>
        <end position="422"/>
    </location>
</feature>
<dbReference type="EMBL" id="CP060804">
    <property type="protein sequence ID" value="QNP37325.1"/>
    <property type="molecule type" value="Genomic_DNA"/>
</dbReference>
<name>A0A7H0FMQ9_ENTFL</name>
<dbReference type="Gene3D" id="3.40.50.300">
    <property type="entry name" value="P-loop containing nucleotide triphosphate hydrolases"/>
    <property type="match status" value="1"/>
</dbReference>
<comment type="similarity">
    <text evidence="1">Belongs to the DnaX/STICHEL family.</text>
</comment>
<dbReference type="Gene3D" id="1.10.8.60">
    <property type="match status" value="1"/>
</dbReference>
<dbReference type="FunFam" id="1.10.8.60:FF:000013">
    <property type="entry name" value="DNA polymerase III subunit gamma/tau"/>
    <property type="match status" value="1"/>
</dbReference>
<dbReference type="PANTHER" id="PTHR11669">
    <property type="entry name" value="REPLICATION FACTOR C / DNA POLYMERASE III GAMMA-TAU SUBUNIT"/>
    <property type="match status" value="1"/>
</dbReference>
<dbReference type="GO" id="GO:0003677">
    <property type="term" value="F:DNA binding"/>
    <property type="evidence" value="ECO:0007669"/>
    <property type="project" value="InterPro"/>
</dbReference>
<evidence type="ECO:0000259" key="13">
    <source>
        <dbReference type="SMART" id="SM00382"/>
    </source>
</evidence>
<dbReference type="AlphaFoldDB" id="A0A7H0FMQ9"/>
<dbReference type="GO" id="GO:0003887">
    <property type="term" value="F:DNA-directed DNA polymerase activity"/>
    <property type="evidence" value="ECO:0007669"/>
    <property type="project" value="UniProtKB-KW"/>
</dbReference>
<dbReference type="SUPFAM" id="SSF48019">
    <property type="entry name" value="post-AAA+ oligomerization domain-like"/>
    <property type="match status" value="1"/>
</dbReference>
<evidence type="ECO:0000313" key="14">
    <source>
        <dbReference type="EMBL" id="QNP37325.1"/>
    </source>
</evidence>
<comment type="catalytic activity">
    <reaction evidence="11">
        <text>DNA(n) + a 2'-deoxyribonucleoside 5'-triphosphate = DNA(n+1) + diphosphate</text>
        <dbReference type="Rhea" id="RHEA:22508"/>
        <dbReference type="Rhea" id="RHEA-COMP:17339"/>
        <dbReference type="Rhea" id="RHEA-COMP:17340"/>
        <dbReference type="ChEBI" id="CHEBI:33019"/>
        <dbReference type="ChEBI" id="CHEBI:61560"/>
        <dbReference type="ChEBI" id="CHEBI:173112"/>
        <dbReference type="EC" id="2.7.7.7"/>
    </reaction>
</comment>
<dbReference type="FunFam" id="3.40.50.300:FF:000014">
    <property type="entry name" value="DNA polymerase III subunit gamma/tau"/>
    <property type="match status" value="1"/>
</dbReference>
<evidence type="ECO:0000256" key="6">
    <source>
        <dbReference type="ARBA" id="ARBA00022723"/>
    </source>
</evidence>
<gene>
    <name evidence="14" type="primary">dnaX</name>
    <name evidence="14" type="ORF">H9Q64_12740</name>
</gene>
<dbReference type="GO" id="GO:0009360">
    <property type="term" value="C:DNA polymerase III complex"/>
    <property type="evidence" value="ECO:0007669"/>
    <property type="project" value="InterPro"/>
</dbReference>
<evidence type="ECO:0000256" key="4">
    <source>
        <dbReference type="ARBA" id="ARBA00022695"/>
    </source>
</evidence>
<dbReference type="PRINTS" id="PR00300">
    <property type="entry name" value="CLPPROTEASEA"/>
</dbReference>
<dbReference type="SUPFAM" id="SSF52540">
    <property type="entry name" value="P-loop containing nucleoside triphosphate hydrolases"/>
    <property type="match status" value="1"/>
</dbReference>
<dbReference type="InterPro" id="IPR022754">
    <property type="entry name" value="DNA_pol_III_gamma-3"/>
</dbReference>
<evidence type="ECO:0000256" key="8">
    <source>
        <dbReference type="ARBA" id="ARBA00022833"/>
    </source>
</evidence>
<dbReference type="InterPro" id="IPR050238">
    <property type="entry name" value="DNA_Rep/Repair_Clamp_Loader"/>
</dbReference>
<dbReference type="Proteomes" id="UP000516122">
    <property type="component" value="Chromosome"/>
</dbReference>
<dbReference type="InterPro" id="IPR045085">
    <property type="entry name" value="HLD_clamp_pol_III_gamma_tau"/>
</dbReference>
<dbReference type="InterPro" id="IPR008921">
    <property type="entry name" value="DNA_pol3_clamp-load_cplx_C"/>
</dbReference>
<feature type="region of interest" description="Disordered" evidence="12">
    <location>
        <begin position="362"/>
        <end position="382"/>
    </location>
</feature>
<keyword evidence="8" id="KW-0862">Zinc</keyword>
<dbReference type="InterPro" id="IPR012763">
    <property type="entry name" value="DNA_pol_III_sug/sutau_N"/>
</dbReference>
<dbReference type="CDD" id="cd18137">
    <property type="entry name" value="HLD_clamp_pol_III_gamma_tau"/>
    <property type="match status" value="1"/>
</dbReference>
<keyword evidence="5" id="KW-0235">DNA replication</keyword>
<dbReference type="GO" id="GO:0046872">
    <property type="term" value="F:metal ion binding"/>
    <property type="evidence" value="ECO:0007669"/>
    <property type="project" value="UniProtKB-KW"/>
</dbReference>
<feature type="domain" description="AAA+ ATPase" evidence="13">
    <location>
        <begin position="37"/>
        <end position="179"/>
    </location>
</feature>
<evidence type="ECO:0000256" key="3">
    <source>
        <dbReference type="ARBA" id="ARBA00022679"/>
    </source>
</evidence>
<dbReference type="Pfam" id="PF12169">
    <property type="entry name" value="DNA_pol3_gamma3"/>
    <property type="match status" value="1"/>
</dbReference>
<dbReference type="GO" id="GO:0006261">
    <property type="term" value="P:DNA-templated DNA replication"/>
    <property type="evidence" value="ECO:0007669"/>
    <property type="project" value="TreeGrafter"/>
</dbReference>
<evidence type="ECO:0000256" key="5">
    <source>
        <dbReference type="ARBA" id="ARBA00022705"/>
    </source>
</evidence>
<dbReference type="InterPro" id="IPR001270">
    <property type="entry name" value="ClpA/B"/>
</dbReference>
<reference evidence="14 15" key="1">
    <citation type="submission" date="2020-08" db="EMBL/GenBank/DDBJ databases">
        <title>Enterococcus faecalis SF28073 genome assembly.</title>
        <authorList>
            <person name="Duerkop B.A."/>
            <person name="Johnson C.N."/>
        </authorList>
    </citation>
    <scope>NUCLEOTIDE SEQUENCE [LARGE SCALE GENOMIC DNA]</scope>
    <source>
        <strain evidence="14 15">SF28073</strain>
    </source>
</reference>
<dbReference type="RefSeq" id="WP_002382482.1">
    <property type="nucleotide sequence ID" value="NZ_CABGRP010000001.1"/>
</dbReference>
<accession>A0A7H0FMQ9</accession>
<feature type="compositionally biased region" description="Polar residues" evidence="12">
    <location>
        <begin position="362"/>
        <end position="375"/>
    </location>
</feature>
<evidence type="ECO:0000256" key="1">
    <source>
        <dbReference type="ARBA" id="ARBA00006360"/>
    </source>
</evidence>
<feature type="region of interest" description="Disordered" evidence="12">
    <location>
        <begin position="536"/>
        <end position="566"/>
    </location>
</feature>
<organism evidence="14 15">
    <name type="scientific">Enterococcus faecalis</name>
    <name type="common">Streptococcus faecalis</name>
    <dbReference type="NCBI Taxonomy" id="1351"/>
    <lineage>
        <taxon>Bacteria</taxon>
        <taxon>Bacillati</taxon>
        <taxon>Bacillota</taxon>
        <taxon>Bacilli</taxon>
        <taxon>Lactobacillales</taxon>
        <taxon>Enterococcaceae</taxon>
        <taxon>Enterococcus</taxon>
    </lineage>
</organism>
<keyword evidence="6" id="KW-0479">Metal-binding</keyword>
<proteinExistence type="inferred from homology"/>
<dbReference type="Gene3D" id="1.20.272.10">
    <property type="match status" value="1"/>
</dbReference>
<evidence type="ECO:0000313" key="15">
    <source>
        <dbReference type="Proteomes" id="UP000516122"/>
    </source>
</evidence>
<feature type="compositionally biased region" description="Basic and acidic residues" evidence="12">
    <location>
        <begin position="543"/>
        <end position="554"/>
    </location>
</feature>
<evidence type="ECO:0000256" key="11">
    <source>
        <dbReference type="ARBA" id="ARBA00049244"/>
    </source>
</evidence>
<dbReference type="NCBIfam" id="NF004046">
    <property type="entry name" value="PRK05563.1"/>
    <property type="match status" value="1"/>
</dbReference>
<keyword evidence="10" id="KW-0239">DNA-directed DNA polymerase</keyword>
<dbReference type="Pfam" id="PF13177">
    <property type="entry name" value="DNA_pol3_delta2"/>
    <property type="match status" value="1"/>
</dbReference>
<evidence type="ECO:0000256" key="12">
    <source>
        <dbReference type="SAM" id="MobiDB-lite"/>
    </source>
</evidence>
<feature type="compositionally biased region" description="Basic and acidic residues" evidence="12">
    <location>
        <begin position="403"/>
        <end position="412"/>
    </location>
</feature>
<dbReference type="GO" id="GO:0005524">
    <property type="term" value="F:ATP binding"/>
    <property type="evidence" value="ECO:0007669"/>
    <property type="project" value="UniProtKB-KW"/>
</dbReference>
<keyword evidence="3 14" id="KW-0808">Transferase</keyword>
<dbReference type="SMART" id="SM00382">
    <property type="entry name" value="AAA"/>
    <property type="match status" value="1"/>
</dbReference>